<dbReference type="GO" id="GO:0005819">
    <property type="term" value="C:spindle"/>
    <property type="evidence" value="ECO:0000318"/>
    <property type="project" value="GO_Central"/>
</dbReference>
<sequence>MNQYHIYEAIGRGKHSVVYKGRKKKSIEYYAIKSVEKSQKTKVLQEVRTLHSLDHNNVLKFYAWYETSAHLWLVLEYCVGGDLLTLLRQDTRLPEESIHDFARDLVNALQFLHSKGVIYCDLKPSNVLLDENGRLKLCDFGLARRLSDIAKSFVQELPQAKRGTPYYMAPELFQEGSVHSYGSDLWALGCVMYECYAGRPPFVSSSFTELVNSIISDPLPPISGNPSPDFENLVTRLLVKDPVERIQWDELRNHPFWRTKCKTLPLPPQPAFTNFLRLTQRSSSPEEKSESRSSTPVEKRVADSKGSVVDRATLREKGQSLAKKPESKHVGQAETGFIPEKSNPGQRENGRKAVKGLIGNAQPKALDPKSKAGLPAVNLLRLSKIVKTNLLKEAENDTYRQQSKANGTSDDTDVTIENRDVELNFGEGADSEGTEEDDDFASNGSSPTASTEDNELRKRSATSEQIPASKACSRESTTEAEDPVPVSPPQFENNGRSEDHLMTQNEVKGNQLDAMRHVAATPPGVGISRKGSHRAPPSNEESRKDLGAGHSNANRPLVVLSQALWHPSDLSVRPIMLNRRIEKVPESNFDSRLLPVERLTSSEFVKLEAEQQKVFLNKIMGNIQGSTVSVNEKINTLKYLETLCTNIGAANTLINGVLMPLLVKLLRTMKIPSLRVQLTSVMGLLIRHATLIEEELAGSGIVAVLTETLRDKQDKVRRCAMATLGELLFYIATQNDGSPRAGGGLDNSVKDVKSSNTWQIPGTTIALISSILRRGEDDVTQHYALKTIENIASQGGDWAQRFTNNEIIDNLCYTFRAAAKPENLRVTAGSCLVRLVRFQRTTILVVLDKITCKELVGGLAKGSGREQQVNINLINMALEGSSVMPMSKYLHALVEERSLVPNVVAMLEQGPEILRGKSLVCSALLCKNRRWLPSLCNAKMLPAAERLSKEKDPYVQQCMEALVQTVVGVVPSILETINTDIALLASGRRTPGPGSSPARGSPRSSLPLFPVILNLINSPAFRSRMLDEHVLEGLASFLKRLETSSFPGQVEFQSTLLQIVEVISQQSPALLTYPDTFISEVLPSLAILYEKNTDGDIRFLCLKVFFDILVVFLDDISSINTTKDQQPSRTVLSAPRREKLEDIVKQHFLPMYPILLQDEDPIPMYAQKLLVMLLDLKCIQIEDILQLKLIFQFFEFLQYDLASINLHNVRLCLYLVSSPKMDSVVLSDLRIVNHVGALLDFVHAKGMQDFLDPVLSVCRFFLIRSLEDCLESKSSNATATTAVDEIVSRSAIQDIGDLGKYAAIFVELCGSREPQVAETAAECLVLMIKAAPQSSVGPIFSTAGRFVNLLEICSQFHTPSLSAKRQSQLLFVISASCKGLREMQTNKQSFRISSPSRSDLVALENIVLRFRTSSSPQVSEAAVRATLELQRVTQTAYSVVQGSTSEQH</sequence>
<dbReference type="Gene3D" id="1.25.10.10">
    <property type="entry name" value="Leucine-rich Repeat Variant"/>
    <property type="match status" value="1"/>
</dbReference>
<evidence type="ECO:0000256" key="7">
    <source>
        <dbReference type="SAM" id="MobiDB-lite"/>
    </source>
</evidence>
<dbReference type="Proteomes" id="UP000006727">
    <property type="component" value="Chromosome 2"/>
</dbReference>
<name>A0A2K1L1V0_PHYPA</name>
<dbReference type="GeneID" id="112279069"/>
<reference evidence="10" key="3">
    <citation type="submission" date="2020-12" db="UniProtKB">
        <authorList>
            <consortium name="EnsemblPlants"/>
        </authorList>
    </citation>
    <scope>IDENTIFICATION</scope>
</reference>
<keyword evidence="4 6" id="KW-0067">ATP-binding</keyword>
<evidence type="ECO:0000313" key="10">
    <source>
        <dbReference type="EnsemblPlants" id="Pp3c2_16690V3.1"/>
    </source>
</evidence>
<dbReference type="InterPro" id="IPR011009">
    <property type="entry name" value="Kinase-like_dom_sf"/>
</dbReference>
<evidence type="ECO:0000259" key="8">
    <source>
        <dbReference type="PROSITE" id="PS50011"/>
    </source>
</evidence>
<dbReference type="OrthoDB" id="24822at2759"/>
<feature type="compositionally biased region" description="Acidic residues" evidence="7">
    <location>
        <begin position="429"/>
        <end position="440"/>
    </location>
</feature>
<dbReference type="InterPro" id="IPR017441">
    <property type="entry name" value="Protein_kinase_ATP_BS"/>
</dbReference>
<feature type="domain" description="Protein kinase" evidence="8">
    <location>
        <begin position="4"/>
        <end position="257"/>
    </location>
</feature>
<feature type="compositionally biased region" description="Polar residues" evidence="7">
    <location>
        <begin position="442"/>
        <end position="451"/>
    </location>
</feature>
<dbReference type="GO" id="GO:0010245">
    <property type="term" value="P:radial microtubular system formation"/>
    <property type="evidence" value="ECO:0000318"/>
    <property type="project" value="GO_Central"/>
</dbReference>
<evidence type="ECO:0000256" key="6">
    <source>
        <dbReference type="PROSITE-ProRule" id="PRU10141"/>
    </source>
</evidence>
<dbReference type="PROSITE" id="PS50011">
    <property type="entry name" value="PROTEIN_KINASE_DOM"/>
    <property type="match status" value="1"/>
</dbReference>
<dbReference type="FunCoup" id="A0A2K1L1V0">
    <property type="interactions" value="2405"/>
</dbReference>
<feature type="region of interest" description="Disordered" evidence="7">
    <location>
        <begin position="279"/>
        <end position="350"/>
    </location>
</feature>
<dbReference type="PANTHER" id="PTHR46562:SF1">
    <property type="entry name" value="SERINE_THREONINE-PROTEIN KINASE ULK4"/>
    <property type="match status" value="1"/>
</dbReference>
<dbReference type="GO" id="GO:0005524">
    <property type="term" value="F:ATP binding"/>
    <property type="evidence" value="ECO:0007669"/>
    <property type="project" value="UniProtKB-UniRule"/>
</dbReference>
<dbReference type="FunFam" id="1.10.510.10:FF:000571">
    <property type="entry name" value="Maternal embryonic leucine zipper kinase"/>
    <property type="match status" value="1"/>
</dbReference>
<dbReference type="Pfam" id="PF00069">
    <property type="entry name" value="Pkinase"/>
    <property type="match status" value="1"/>
</dbReference>
<dbReference type="CDD" id="cd14010">
    <property type="entry name" value="STKc_ULK4"/>
    <property type="match status" value="1"/>
</dbReference>
<feature type="binding site" evidence="6">
    <location>
        <position position="33"/>
    </location>
    <ligand>
        <name>ATP</name>
        <dbReference type="ChEBI" id="CHEBI:30616"/>
    </ligand>
</feature>
<dbReference type="Gramene" id="Pp3c2_16690V3.1">
    <property type="protein sequence ID" value="Pp3c2_16690V3.1"/>
    <property type="gene ID" value="Pp3c2_16690"/>
</dbReference>
<dbReference type="Gramene" id="Pp3c2_16690V3.4">
    <property type="protein sequence ID" value="Pp3c2_16690V3.4"/>
    <property type="gene ID" value="Pp3c2_16690"/>
</dbReference>
<dbReference type="InterPro" id="IPR056981">
    <property type="entry name" value="HEAT_ULK4_RUNKEL"/>
</dbReference>
<dbReference type="Pfam" id="PF24970">
    <property type="entry name" value="ARM_RUK"/>
    <property type="match status" value="1"/>
</dbReference>
<protein>
    <recommendedName>
        <fullName evidence="8">Protein kinase domain-containing protein</fullName>
    </recommendedName>
</protein>
<feature type="compositionally biased region" description="Basic and acidic residues" evidence="7">
    <location>
        <begin position="284"/>
        <end position="303"/>
    </location>
</feature>
<evidence type="ECO:0000313" key="9">
    <source>
        <dbReference type="EMBL" id="PNR59993.1"/>
    </source>
</evidence>
<dbReference type="EnsemblPlants" id="Pp3c2_16690V3.1">
    <property type="protein sequence ID" value="Pp3c2_16690V3.1"/>
    <property type="gene ID" value="Pp3c2_16690"/>
</dbReference>
<dbReference type="KEGG" id="ppp:112279069"/>
<reference evidence="9 11" key="2">
    <citation type="journal article" date="2018" name="Plant J.">
        <title>The Physcomitrella patens chromosome-scale assembly reveals moss genome structure and evolution.</title>
        <authorList>
            <person name="Lang D."/>
            <person name="Ullrich K.K."/>
            <person name="Murat F."/>
            <person name="Fuchs J."/>
            <person name="Jenkins J."/>
            <person name="Haas F.B."/>
            <person name="Piednoel M."/>
            <person name="Gundlach H."/>
            <person name="Van Bel M."/>
            <person name="Meyberg R."/>
            <person name="Vives C."/>
            <person name="Morata J."/>
            <person name="Symeonidi A."/>
            <person name="Hiss M."/>
            <person name="Muchero W."/>
            <person name="Kamisugi Y."/>
            <person name="Saleh O."/>
            <person name="Blanc G."/>
            <person name="Decker E.L."/>
            <person name="van Gessel N."/>
            <person name="Grimwood J."/>
            <person name="Hayes R.D."/>
            <person name="Graham S.W."/>
            <person name="Gunter L.E."/>
            <person name="McDaniel S.F."/>
            <person name="Hoernstein S.N.W."/>
            <person name="Larsson A."/>
            <person name="Li F.W."/>
            <person name="Perroud P.F."/>
            <person name="Phillips J."/>
            <person name="Ranjan P."/>
            <person name="Rokshar D.S."/>
            <person name="Rothfels C.J."/>
            <person name="Schneider L."/>
            <person name="Shu S."/>
            <person name="Stevenson D.W."/>
            <person name="Thummler F."/>
            <person name="Tillich M."/>
            <person name="Villarreal Aguilar J.C."/>
            <person name="Widiez T."/>
            <person name="Wong G.K."/>
            <person name="Wymore A."/>
            <person name="Zhang Y."/>
            <person name="Zimmer A.D."/>
            <person name="Quatrano R.S."/>
            <person name="Mayer K.F.X."/>
            <person name="Goodstein D."/>
            <person name="Casacuberta J.M."/>
            <person name="Vandepoele K."/>
            <person name="Reski R."/>
            <person name="Cuming A.C."/>
            <person name="Tuskan G.A."/>
            <person name="Maumus F."/>
            <person name="Salse J."/>
            <person name="Schmutz J."/>
            <person name="Rensing S.A."/>
        </authorList>
    </citation>
    <scope>NUCLEOTIDE SEQUENCE [LARGE SCALE GENOMIC DNA]</scope>
    <source>
        <strain evidence="10 11">cv. Gransden 2004</strain>
    </source>
</reference>
<evidence type="ECO:0000256" key="3">
    <source>
        <dbReference type="ARBA" id="ARBA00022777"/>
    </source>
</evidence>
<dbReference type="InterPro" id="IPR011989">
    <property type="entry name" value="ARM-like"/>
</dbReference>
<dbReference type="PROSITE" id="PS00108">
    <property type="entry name" value="PROTEIN_KINASE_ST"/>
    <property type="match status" value="1"/>
</dbReference>
<comment type="function">
    <text evidence="5">CIPK serine-threonine protein kinases interact with CBL proteins. Binding of a CBL protein to the regulatory NAF domain of CIPK protein lead to the activation of the kinase in a calcium-dependent manner.</text>
</comment>
<evidence type="ECO:0000256" key="5">
    <source>
        <dbReference type="ARBA" id="ARBA00058225"/>
    </source>
</evidence>
<evidence type="ECO:0000256" key="2">
    <source>
        <dbReference type="ARBA" id="ARBA00022741"/>
    </source>
</evidence>
<feature type="compositionally biased region" description="Basic and acidic residues" evidence="7">
    <location>
        <begin position="312"/>
        <end position="331"/>
    </location>
</feature>
<gene>
    <name evidence="10" type="primary">LOC112279069</name>
    <name evidence="9" type="ORF">PHYPA_002785</name>
</gene>
<dbReference type="EMBL" id="ABEU02000002">
    <property type="protein sequence ID" value="PNR59993.1"/>
    <property type="molecule type" value="Genomic_DNA"/>
</dbReference>
<dbReference type="InterPro" id="IPR056980">
    <property type="entry name" value="ARM_RUK"/>
</dbReference>
<feature type="region of interest" description="Disordered" evidence="7">
    <location>
        <begin position="397"/>
        <end position="497"/>
    </location>
</feature>
<dbReference type="SUPFAM" id="SSF48371">
    <property type="entry name" value="ARM repeat"/>
    <property type="match status" value="1"/>
</dbReference>
<reference evidence="9 11" key="1">
    <citation type="journal article" date="2008" name="Science">
        <title>The Physcomitrella genome reveals evolutionary insights into the conquest of land by plants.</title>
        <authorList>
            <person name="Rensing S."/>
            <person name="Lang D."/>
            <person name="Zimmer A."/>
            <person name="Terry A."/>
            <person name="Salamov A."/>
            <person name="Shapiro H."/>
            <person name="Nishiyama T."/>
            <person name="Perroud P.-F."/>
            <person name="Lindquist E."/>
            <person name="Kamisugi Y."/>
            <person name="Tanahashi T."/>
            <person name="Sakakibara K."/>
            <person name="Fujita T."/>
            <person name="Oishi K."/>
            <person name="Shin-I T."/>
            <person name="Kuroki Y."/>
            <person name="Toyoda A."/>
            <person name="Suzuki Y."/>
            <person name="Hashimoto A."/>
            <person name="Yamaguchi K."/>
            <person name="Sugano A."/>
            <person name="Kohara Y."/>
            <person name="Fujiyama A."/>
            <person name="Anterola A."/>
            <person name="Aoki S."/>
            <person name="Ashton N."/>
            <person name="Barbazuk W.B."/>
            <person name="Barker E."/>
            <person name="Bennetzen J."/>
            <person name="Bezanilla M."/>
            <person name="Blankenship R."/>
            <person name="Cho S.H."/>
            <person name="Dutcher S."/>
            <person name="Estelle M."/>
            <person name="Fawcett J.A."/>
            <person name="Gundlach H."/>
            <person name="Hanada K."/>
            <person name="Heyl A."/>
            <person name="Hicks K.A."/>
            <person name="Hugh J."/>
            <person name="Lohr M."/>
            <person name="Mayer K."/>
            <person name="Melkozernov A."/>
            <person name="Murata T."/>
            <person name="Nelson D."/>
            <person name="Pils B."/>
            <person name="Prigge M."/>
            <person name="Reiss B."/>
            <person name="Renner T."/>
            <person name="Rombauts S."/>
            <person name="Rushton P."/>
            <person name="Sanderfoot A."/>
            <person name="Schween G."/>
            <person name="Shiu S.-H."/>
            <person name="Stueber K."/>
            <person name="Theodoulou F.L."/>
            <person name="Tu H."/>
            <person name="Van de Peer Y."/>
            <person name="Verrier P.J."/>
            <person name="Waters E."/>
            <person name="Wood A."/>
            <person name="Yang L."/>
            <person name="Cove D."/>
            <person name="Cuming A."/>
            <person name="Hasebe M."/>
            <person name="Lucas S."/>
            <person name="Mishler D.B."/>
            <person name="Reski R."/>
            <person name="Grigoriev I."/>
            <person name="Quatrano R.S."/>
            <person name="Boore J.L."/>
        </authorList>
    </citation>
    <scope>NUCLEOTIDE SEQUENCE [LARGE SCALE GENOMIC DNA]</scope>
    <source>
        <strain evidence="10 11">cv. Gransden 2004</strain>
    </source>
</reference>
<dbReference type="SMART" id="SM00220">
    <property type="entry name" value="S_TKc"/>
    <property type="match status" value="1"/>
</dbReference>
<dbReference type="PaxDb" id="3218-PP1S358_12V6.1"/>
<dbReference type="Pfam" id="PF23606">
    <property type="entry name" value="HEAT_ULK4"/>
    <property type="match status" value="1"/>
</dbReference>
<feature type="region of interest" description="Disordered" evidence="7">
    <location>
        <begin position="521"/>
        <end position="550"/>
    </location>
</feature>
<organism evidence="9">
    <name type="scientific">Physcomitrium patens</name>
    <name type="common">Spreading-leaved earth moss</name>
    <name type="synonym">Physcomitrella patens</name>
    <dbReference type="NCBI Taxonomy" id="3218"/>
    <lineage>
        <taxon>Eukaryota</taxon>
        <taxon>Viridiplantae</taxon>
        <taxon>Streptophyta</taxon>
        <taxon>Embryophyta</taxon>
        <taxon>Bryophyta</taxon>
        <taxon>Bryophytina</taxon>
        <taxon>Bryopsida</taxon>
        <taxon>Funariidae</taxon>
        <taxon>Funariales</taxon>
        <taxon>Funariaceae</taxon>
        <taxon>Physcomitrium</taxon>
    </lineage>
</organism>
<dbReference type="SUPFAM" id="SSF56112">
    <property type="entry name" value="Protein kinase-like (PK-like)"/>
    <property type="match status" value="1"/>
</dbReference>
<proteinExistence type="predicted"/>
<dbReference type="GO" id="GO:0004672">
    <property type="term" value="F:protein kinase activity"/>
    <property type="evidence" value="ECO:0007669"/>
    <property type="project" value="InterPro"/>
</dbReference>
<accession>A0A2K1L1V0</accession>
<dbReference type="Gene3D" id="1.10.510.10">
    <property type="entry name" value="Transferase(Phosphotransferase) domain 1"/>
    <property type="match status" value="1"/>
</dbReference>
<dbReference type="InterPro" id="IPR008271">
    <property type="entry name" value="Ser/Thr_kinase_AS"/>
</dbReference>
<dbReference type="InterPro" id="IPR044591">
    <property type="entry name" value="RUK"/>
</dbReference>
<dbReference type="GO" id="GO:0000914">
    <property type="term" value="P:phragmoplast assembly"/>
    <property type="evidence" value="ECO:0007669"/>
    <property type="project" value="InterPro"/>
</dbReference>
<dbReference type="PROSITE" id="PS00107">
    <property type="entry name" value="PROTEIN_KINASE_ATP"/>
    <property type="match status" value="1"/>
</dbReference>
<evidence type="ECO:0000313" key="11">
    <source>
        <dbReference type="Proteomes" id="UP000006727"/>
    </source>
</evidence>
<keyword evidence="2 6" id="KW-0547">Nucleotide-binding</keyword>
<dbReference type="InterPro" id="IPR000719">
    <property type="entry name" value="Prot_kinase_dom"/>
</dbReference>
<dbReference type="PANTHER" id="PTHR46562">
    <property type="entry name" value="SERINE/THREONINE-KINASE ULK4-LIKE PROTEIN-RELATED"/>
    <property type="match status" value="1"/>
</dbReference>
<dbReference type="RefSeq" id="XP_024368930.1">
    <property type="nucleotide sequence ID" value="XM_024513162.2"/>
</dbReference>
<dbReference type="STRING" id="3218.A0A2K1L1V0"/>
<dbReference type="OMA" id="FLTHIYR"/>
<keyword evidence="1" id="KW-0808">Transferase</keyword>
<feature type="compositionally biased region" description="Polar residues" evidence="7">
    <location>
        <begin position="399"/>
        <end position="409"/>
    </location>
</feature>
<evidence type="ECO:0000256" key="4">
    <source>
        <dbReference type="ARBA" id="ARBA00022840"/>
    </source>
</evidence>
<dbReference type="EnsemblPlants" id="Pp3c2_16690V3.4">
    <property type="protein sequence ID" value="Pp3c2_16690V3.4"/>
    <property type="gene ID" value="Pp3c2_16690"/>
</dbReference>
<dbReference type="InterPro" id="IPR016024">
    <property type="entry name" value="ARM-type_fold"/>
</dbReference>
<dbReference type="GO" id="GO:0008017">
    <property type="term" value="F:microtubule binding"/>
    <property type="evidence" value="ECO:0007669"/>
    <property type="project" value="InterPro"/>
</dbReference>
<evidence type="ECO:0000256" key="1">
    <source>
        <dbReference type="ARBA" id="ARBA00022679"/>
    </source>
</evidence>
<keyword evidence="3" id="KW-0418">Kinase</keyword>
<keyword evidence="11" id="KW-1185">Reference proteome</keyword>